<dbReference type="NCBIfam" id="TIGR00116">
    <property type="entry name" value="tsf"/>
    <property type="match status" value="1"/>
</dbReference>
<dbReference type="RefSeq" id="WP_091639825.1">
    <property type="nucleotide sequence ID" value="NZ_FOEG01000001.1"/>
</dbReference>
<dbReference type="PROSITE" id="PS01127">
    <property type="entry name" value="EF_TS_2"/>
    <property type="match status" value="1"/>
</dbReference>
<evidence type="ECO:0000256" key="2">
    <source>
        <dbReference type="ARBA" id="ARBA00016956"/>
    </source>
</evidence>
<dbReference type="FunFam" id="1.10.8.10:FF:000001">
    <property type="entry name" value="Elongation factor Ts"/>
    <property type="match status" value="1"/>
</dbReference>
<dbReference type="Gene3D" id="1.10.286.20">
    <property type="match status" value="1"/>
</dbReference>
<evidence type="ECO:0000256" key="3">
    <source>
        <dbReference type="ARBA" id="ARBA00022490"/>
    </source>
</evidence>
<dbReference type="GO" id="GO:0003746">
    <property type="term" value="F:translation elongation factor activity"/>
    <property type="evidence" value="ECO:0007669"/>
    <property type="project" value="UniProtKB-UniRule"/>
</dbReference>
<evidence type="ECO:0000256" key="1">
    <source>
        <dbReference type="ARBA" id="ARBA00005532"/>
    </source>
</evidence>
<keyword evidence="4 6" id="KW-0251">Elongation factor</keyword>
<feature type="domain" description="Translation elongation factor EFTs/EF1B dimerisation" evidence="9">
    <location>
        <begin position="72"/>
        <end position="273"/>
    </location>
</feature>
<name>A0A1H8QKM0_9GAMM</name>
<evidence type="ECO:0000256" key="7">
    <source>
        <dbReference type="RuleBase" id="RU000642"/>
    </source>
</evidence>
<dbReference type="PANTHER" id="PTHR11741">
    <property type="entry name" value="ELONGATION FACTOR TS"/>
    <property type="match status" value="1"/>
</dbReference>
<dbReference type="GO" id="GO:0005737">
    <property type="term" value="C:cytoplasm"/>
    <property type="evidence" value="ECO:0007669"/>
    <property type="project" value="UniProtKB-SubCell"/>
</dbReference>
<dbReference type="InterPro" id="IPR009060">
    <property type="entry name" value="UBA-like_sf"/>
</dbReference>
<dbReference type="OrthoDB" id="9808348at2"/>
<evidence type="ECO:0000313" key="10">
    <source>
        <dbReference type="EMBL" id="SEO54568.1"/>
    </source>
</evidence>
<dbReference type="AlphaFoldDB" id="A0A1H8QKM0"/>
<dbReference type="EMBL" id="FOEG01000001">
    <property type="protein sequence ID" value="SEO54568.1"/>
    <property type="molecule type" value="Genomic_DNA"/>
</dbReference>
<dbReference type="Gene3D" id="1.10.8.10">
    <property type="entry name" value="DNA helicase RuvA subunit, C-terminal domain"/>
    <property type="match status" value="1"/>
</dbReference>
<dbReference type="SUPFAM" id="SSF46934">
    <property type="entry name" value="UBA-like"/>
    <property type="match status" value="1"/>
</dbReference>
<keyword evidence="5 6" id="KW-0648">Protein biosynthesis</keyword>
<dbReference type="InterPro" id="IPR018101">
    <property type="entry name" value="Transl_elong_Ts_CS"/>
</dbReference>
<dbReference type="InterPro" id="IPR036402">
    <property type="entry name" value="EF-Ts_dimer_sf"/>
</dbReference>
<evidence type="ECO:0000313" key="11">
    <source>
        <dbReference type="Proteomes" id="UP000199657"/>
    </source>
</evidence>
<dbReference type="CDD" id="cd14275">
    <property type="entry name" value="UBA_EF-Ts"/>
    <property type="match status" value="1"/>
</dbReference>
<accession>A0A1H8QKM0</accession>
<dbReference type="InterPro" id="IPR014039">
    <property type="entry name" value="Transl_elong_EFTs/EF1B_dimer"/>
</dbReference>
<dbReference type="HAMAP" id="MF_00050">
    <property type="entry name" value="EF_Ts"/>
    <property type="match status" value="1"/>
</dbReference>
<dbReference type="FunFam" id="1.10.286.20:FF:000001">
    <property type="entry name" value="Elongation factor Ts"/>
    <property type="match status" value="1"/>
</dbReference>
<comment type="function">
    <text evidence="6 7">Associates with the EF-Tu.GDP complex and induces the exchange of GDP to GTP. It remains bound to the aminoacyl-tRNA.EF-Tu.GTP complex up to the GTP hydrolysis stage on the ribosome.</text>
</comment>
<evidence type="ECO:0000256" key="6">
    <source>
        <dbReference type="HAMAP-Rule" id="MF_00050"/>
    </source>
</evidence>
<comment type="subcellular location">
    <subcellularLocation>
        <location evidence="6 8">Cytoplasm</location>
    </subcellularLocation>
</comment>
<dbReference type="Gene3D" id="3.30.479.20">
    <property type="entry name" value="Elongation factor Ts, dimerisation domain"/>
    <property type="match status" value="2"/>
</dbReference>
<comment type="similarity">
    <text evidence="1 6 7">Belongs to the EF-Ts family.</text>
</comment>
<keyword evidence="3 6" id="KW-0963">Cytoplasm</keyword>
<evidence type="ECO:0000259" key="9">
    <source>
        <dbReference type="Pfam" id="PF00889"/>
    </source>
</evidence>
<dbReference type="SUPFAM" id="SSF54713">
    <property type="entry name" value="Elongation factor Ts (EF-Ts), dimerisation domain"/>
    <property type="match status" value="2"/>
</dbReference>
<dbReference type="Proteomes" id="UP000199657">
    <property type="component" value="Unassembled WGS sequence"/>
</dbReference>
<proteinExistence type="inferred from homology"/>
<organism evidence="10 11">
    <name type="scientific">Aquisalimonas asiatica</name>
    <dbReference type="NCBI Taxonomy" id="406100"/>
    <lineage>
        <taxon>Bacteria</taxon>
        <taxon>Pseudomonadati</taxon>
        <taxon>Pseudomonadota</taxon>
        <taxon>Gammaproteobacteria</taxon>
        <taxon>Chromatiales</taxon>
        <taxon>Ectothiorhodospiraceae</taxon>
        <taxon>Aquisalimonas</taxon>
    </lineage>
</organism>
<dbReference type="InterPro" id="IPR001816">
    <property type="entry name" value="Transl_elong_EFTs/EF1B"/>
</dbReference>
<dbReference type="STRING" id="406100.SAMN04488052_101627"/>
<dbReference type="PANTHER" id="PTHR11741:SF0">
    <property type="entry name" value="ELONGATION FACTOR TS, MITOCHONDRIAL"/>
    <property type="match status" value="1"/>
</dbReference>
<keyword evidence="11" id="KW-1185">Reference proteome</keyword>
<sequence length="293" mass="31996">MAITAAQVKELRERTGSGMMECKKALVEADGDIDQAIETMRKKGMAKAEKKAGRVAAEGKVITRTSDDGRLGVILEMNSETDFVSAGDDFNDFADAIARIILEKQPADADALIQLPFDDSRDVHTARQELVAKIGENIQLRRFQLYKSDAGQVHHYLHGSRIGVMVEIEGGDEQLGRDIAMHIAASNPAAVDENDMPAELLDKERAILKAQAEESGKPPEIVEKMLEGRVQKFLKETTLVGQPFVKDPDQSVAELLKGAGATVKGFTRYEVGEGIEKEEGNFAEEVMAQVRGS</sequence>
<evidence type="ECO:0000256" key="4">
    <source>
        <dbReference type="ARBA" id="ARBA00022768"/>
    </source>
</evidence>
<evidence type="ECO:0000256" key="8">
    <source>
        <dbReference type="RuleBase" id="RU000643"/>
    </source>
</evidence>
<evidence type="ECO:0000256" key="5">
    <source>
        <dbReference type="ARBA" id="ARBA00022917"/>
    </source>
</evidence>
<protein>
    <recommendedName>
        <fullName evidence="2 6">Elongation factor Ts</fullName>
        <shortName evidence="6">EF-Ts</shortName>
    </recommendedName>
</protein>
<feature type="region of interest" description="Involved in Mg(2+) ion dislocation from EF-Tu" evidence="6">
    <location>
        <begin position="81"/>
        <end position="84"/>
    </location>
</feature>
<reference evidence="10 11" key="1">
    <citation type="submission" date="2016-10" db="EMBL/GenBank/DDBJ databases">
        <authorList>
            <person name="de Groot N.N."/>
        </authorList>
    </citation>
    <scope>NUCLEOTIDE SEQUENCE [LARGE SCALE GENOMIC DNA]</scope>
    <source>
        <strain evidence="10 11">CGMCC 1.6291</strain>
    </source>
</reference>
<dbReference type="PROSITE" id="PS01126">
    <property type="entry name" value="EF_TS_1"/>
    <property type="match status" value="1"/>
</dbReference>
<gene>
    <name evidence="6" type="primary">tsf</name>
    <name evidence="10" type="ORF">SAMN04488052_101627</name>
</gene>
<dbReference type="Pfam" id="PF00889">
    <property type="entry name" value="EF_TS"/>
    <property type="match status" value="1"/>
</dbReference>